<keyword evidence="3 6" id="KW-1133">Transmembrane helix</keyword>
<dbReference type="EMBL" id="JALLPJ020001385">
    <property type="protein sequence ID" value="KAL3766475.1"/>
    <property type="molecule type" value="Genomic_DNA"/>
</dbReference>
<evidence type="ECO:0000256" key="3">
    <source>
        <dbReference type="ARBA" id="ARBA00022989"/>
    </source>
</evidence>
<dbReference type="PANTHER" id="PTHR46426:SF1">
    <property type="entry name" value="PROTEIN DISULFIDE-ISOMERASE TMX3"/>
    <property type="match status" value="1"/>
</dbReference>
<feature type="domain" description="Thioredoxin" evidence="7">
    <location>
        <begin position="55"/>
        <end position="181"/>
    </location>
</feature>
<dbReference type="Gene3D" id="3.40.30.10">
    <property type="entry name" value="Glutaredoxin"/>
    <property type="match status" value="2"/>
</dbReference>
<dbReference type="GO" id="GO:0005789">
    <property type="term" value="C:endoplasmic reticulum membrane"/>
    <property type="evidence" value="ECO:0007669"/>
    <property type="project" value="UniProtKB-SubCell"/>
</dbReference>
<feature type="transmembrane region" description="Helical" evidence="6">
    <location>
        <begin position="451"/>
        <end position="471"/>
    </location>
</feature>
<keyword evidence="9" id="KW-1185">Reference proteome</keyword>
<evidence type="ECO:0000256" key="5">
    <source>
        <dbReference type="ARBA" id="ARBA00045246"/>
    </source>
</evidence>
<evidence type="ECO:0000256" key="1">
    <source>
        <dbReference type="ARBA" id="ARBA00004389"/>
    </source>
</evidence>
<comment type="function">
    <text evidence="5">Probable disulfide isomerase, which participates in the folding of proteins containing disulfide bonds. May act as a dithiol oxidase. Acts as a regulator of endoplasmic reticulum-mitochondria contact sites via its ability to regulate redox signals.</text>
</comment>
<evidence type="ECO:0000256" key="6">
    <source>
        <dbReference type="SAM" id="Phobius"/>
    </source>
</evidence>
<reference evidence="8 9" key="1">
    <citation type="submission" date="2024-10" db="EMBL/GenBank/DDBJ databases">
        <title>Updated reference genomes for cyclostephanoid diatoms.</title>
        <authorList>
            <person name="Roberts W.R."/>
            <person name="Alverson A.J."/>
        </authorList>
    </citation>
    <scope>NUCLEOTIDE SEQUENCE [LARGE SCALE GENOMIC DNA]</scope>
    <source>
        <strain evidence="8 9">AJA010-31</strain>
    </source>
</reference>
<comment type="subcellular location">
    <subcellularLocation>
        <location evidence="1">Endoplasmic reticulum membrane</location>
        <topology evidence="1">Single-pass membrane protein</topology>
    </subcellularLocation>
</comment>
<dbReference type="Proteomes" id="UP001530400">
    <property type="component" value="Unassembled WGS sequence"/>
</dbReference>
<dbReference type="InterPro" id="IPR036249">
    <property type="entry name" value="Thioredoxin-like_sf"/>
</dbReference>
<dbReference type="PRINTS" id="PR00421">
    <property type="entry name" value="THIOREDOXIN"/>
</dbReference>
<dbReference type="Pfam" id="PF00085">
    <property type="entry name" value="Thioredoxin"/>
    <property type="match status" value="1"/>
</dbReference>
<evidence type="ECO:0000259" key="7">
    <source>
        <dbReference type="PROSITE" id="PS51352"/>
    </source>
</evidence>
<evidence type="ECO:0000256" key="4">
    <source>
        <dbReference type="ARBA" id="ARBA00023136"/>
    </source>
</evidence>
<dbReference type="AlphaFoldDB" id="A0ABD3MR75"/>
<sequence>MRCISRHDGIERAGGARDLDLAITINAFNTERYVSPSVSSRFESDYINQTMLRALCLMAAALAGTQAAEVGKPHSTVITLTASTFDEHINDPANGLWLLKFYAPWCGHCKKLEPVLDQVAPFLAGKMAIGKVDCTVEKGLCKKFEVRGYPTLKYYRDTEFHDYPSGRDKDSIITFGEKMSGAAIQVVSTYDNAKSVLLDRFPVAFLVYDPETTNTEESSIDASGGTDEEKEMMKYIQATERTQVFGQVARRWQAQGSFGLLSPTTSSEDVAKFFAGSDVTQPKAFIARIENSVPIKVYNGEMTSDSVSEFVQANNLPIVVDLGGHNFRFAGRKGKPLAIGVYDPKDEAKTAKFREELKEYAIGGAHKEDYVFGTMDGTKWEKFLGQFAITKKNLPELFVLDVPGRSYWQNSTYSGISNFIKAIKDGDIESQQQKPREKNPFEEFIDTFTKYLPWSLLGLLAMIGGTFALFLPSGNTVVRPPPPPMVPDIKEIRAADEAAKKEQ</sequence>
<dbReference type="PANTHER" id="PTHR46426">
    <property type="entry name" value="PROTEIN DISULFIDE-ISOMERASE TMX3"/>
    <property type="match status" value="1"/>
</dbReference>
<dbReference type="SUPFAM" id="SSF52833">
    <property type="entry name" value="Thioredoxin-like"/>
    <property type="match status" value="2"/>
</dbReference>
<evidence type="ECO:0000313" key="9">
    <source>
        <dbReference type="Proteomes" id="UP001530400"/>
    </source>
</evidence>
<proteinExistence type="predicted"/>
<evidence type="ECO:0000256" key="2">
    <source>
        <dbReference type="ARBA" id="ARBA00022692"/>
    </source>
</evidence>
<gene>
    <name evidence="8" type="ORF">ACHAWO_004650</name>
</gene>
<keyword evidence="4 6" id="KW-0472">Membrane</keyword>
<comment type="caution">
    <text evidence="8">The sequence shown here is derived from an EMBL/GenBank/DDBJ whole genome shotgun (WGS) entry which is preliminary data.</text>
</comment>
<dbReference type="PROSITE" id="PS51352">
    <property type="entry name" value="THIOREDOXIN_2"/>
    <property type="match status" value="1"/>
</dbReference>
<dbReference type="CDD" id="cd02961">
    <property type="entry name" value="PDI_a_family"/>
    <property type="match status" value="1"/>
</dbReference>
<evidence type="ECO:0000313" key="8">
    <source>
        <dbReference type="EMBL" id="KAL3766475.1"/>
    </source>
</evidence>
<protein>
    <recommendedName>
        <fullName evidence="7">Thioredoxin domain-containing protein</fullName>
    </recommendedName>
</protein>
<keyword evidence="2 6" id="KW-0812">Transmembrane</keyword>
<name>A0ABD3MR75_9STRA</name>
<accession>A0ABD3MR75</accession>
<dbReference type="Pfam" id="PF13848">
    <property type="entry name" value="Thioredoxin_6"/>
    <property type="match status" value="1"/>
</dbReference>
<organism evidence="8 9">
    <name type="scientific">Cyclotella atomus</name>
    <dbReference type="NCBI Taxonomy" id="382360"/>
    <lineage>
        <taxon>Eukaryota</taxon>
        <taxon>Sar</taxon>
        <taxon>Stramenopiles</taxon>
        <taxon>Ochrophyta</taxon>
        <taxon>Bacillariophyta</taxon>
        <taxon>Coscinodiscophyceae</taxon>
        <taxon>Thalassiosirophycidae</taxon>
        <taxon>Stephanodiscales</taxon>
        <taxon>Stephanodiscaceae</taxon>
        <taxon>Cyclotella</taxon>
    </lineage>
</organism>
<dbReference type="InterPro" id="IPR013766">
    <property type="entry name" value="Thioredoxin_domain"/>
</dbReference>
<dbReference type="PROSITE" id="PS00194">
    <property type="entry name" value="THIOREDOXIN_1"/>
    <property type="match status" value="1"/>
</dbReference>
<dbReference type="InterPro" id="IPR052250">
    <property type="entry name" value="PDI_TMX3"/>
</dbReference>
<dbReference type="InterPro" id="IPR017937">
    <property type="entry name" value="Thioredoxin_CS"/>
</dbReference>